<keyword evidence="8" id="KW-0597">Phosphoprotein</keyword>
<dbReference type="Gene3D" id="3.30.565.10">
    <property type="entry name" value="Histidine kinase-like ATPase, C-terminal domain"/>
    <property type="match status" value="1"/>
</dbReference>
<reference evidence="20 21" key="1">
    <citation type="submission" date="2016-04" db="EMBL/GenBank/DDBJ databases">
        <authorList>
            <person name="Chen L."/>
            <person name="Zhuang W."/>
            <person name="Wang G."/>
        </authorList>
    </citation>
    <scope>NUCLEOTIDE SEQUENCE [LARGE SCALE GENOMIC DNA]</scope>
    <source>
        <strain evidence="21">GR20</strain>
    </source>
</reference>
<dbReference type="PANTHER" id="PTHR24421">
    <property type="entry name" value="NITRATE/NITRITE SENSOR PROTEIN NARX-RELATED"/>
    <property type="match status" value="1"/>
</dbReference>
<sequence length="212" mass="23814">MPVASGLFEISILKKMAHDISAELHDHISPSLTAAKLLLDYCLQDINQHSVELKKVSEILNDLIIEVRNLSHSIEKKADRDFELKDTLSSLVENFKTGCGLRIVLKYDMRLELLLKNNQKVHLIRIVQEQLQNISKHAAASKILITLQAGNGQAVLMTRDNGKGFDPEHHRDGLGIANMLQRVNELGGHIHINSRNGEGTYIKIHLPIDENQ</sequence>
<evidence type="ECO:0000259" key="19">
    <source>
        <dbReference type="PROSITE" id="PS50109"/>
    </source>
</evidence>
<dbReference type="PRINTS" id="PR00344">
    <property type="entry name" value="BCTRLSENSOR"/>
</dbReference>
<dbReference type="SMART" id="SM00387">
    <property type="entry name" value="HATPase_c"/>
    <property type="match status" value="1"/>
</dbReference>
<dbReference type="RefSeq" id="WP_014220475.1">
    <property type="nucleotide sequence ID" value="NZ_LWBO01000004.1"/>
</dbReference>
<evidence type="ECO:0000256" key="14">
    <source>
        <dbReference type="ARBA" id="ARBA00023004"/>
    </source>
</evidence>
<proteinExistence type="predicted"/>
<dbReference type="InterPro" id="IPR004358">
    <property type="entry name" value="Sig_transdc_His_kin-like_C"/>
</dbReference>
<dbReference type="EC" id="2.7.13.3" evidence="4"/>
<comment type="subcellular location">
    <subcellularLocation>
        <location evidence="3">Cytoplasm</location>
    </subcellularLocation>
</comment>
<dbReference type="EMBL" id="LWBO01000004">
    <property type="protein sequence ID" value="OQP52421.1"/>
    <property type="molecule type" value="Genomic_DNA"/>
</dbReference>
<evidence type="ECO:0000256" key="9">
    <source>
        <dbReference type="ARBA" id="ARBA00022679"/>
    </source>
</evidence>
<evidence type="ECO:0000256" key="12">
    <source>
        <dbReference type="ARBA" id="ARBA00022777"/>
    </source>
</evidence>
<keyword evidence="12" id="KW-0418">Kinase</keyword>
<keyword evidence="13" id="KW-0067">ATP-binding</keyword>
<dbReference type="PROSITE" id="PS50109">
    <property type="entry name" value="HIS_KIN"/>
    <property type="match status" value="1"/>
</dbReference>
<evidence type="ECO:0000256" key="16">
    <source>
        <dbReference type="ARBA" id="ARBA00023014"/>
    </source>
</evidence>
<evidence type="ECO:0000256" key="3">
    <source>
        <dbReference type="ARBA" id="ARBA00004496"/>
    </source>
</evidence>
<dbReference type="Pfam" id="PF02518">
    <property type="entry name" value="HATPase_c"/>
    <property type="match status" value="1"/>
</dbReference>
<evidence type="ECO:0000256" key="11">
    <source>
        <dbReference type="ARBA" id="ARBA00022741"/>
    </source>
</evidence>
<evidence type="ECO:0000256" key="2">
    <source>
        <dbReference type="ARBA" id="ARBA00001966"/>
    </source>
</evidence>
<dbReference type="PANTHER" id="PTHR24421:SF10">
    <property type="entry name" value="NITRATE_NITRITE SENSOR PROTEIN NARQ"/>
    <property type="match status" value="1"/>
</dbReference>
<comment type="catalytic activity">
    <reaction evidence="1">
        <text>ATP + protein L-histidine = ADP + protein N-phospho-L-histidine.</text>
        <dbReference type="EC" id="2.7.13.3"/>
    </reaction>
</comment>
<name>A0ABX3P0X6_9BACT</name>
<keyword evidence="9" id="KW-0808">Transferase</keyword>
<evidence type="ECO:0000256" key="10">
    <source>
        <dbReference type="ARBA" id="ARBA00022723"/>
    </source>
</evidence>
<evidence type="ECO:0000256" key="5">
    <source>
        <dbReference type="ARBA" id="ARBA00017322"/>
    </source>
</evidence>
<keyword evidence="21" id="KW-1185">Reference proteome</keyword>
<evidence type="ECO:0000256" key="18">
    <source>
        <dbReference type="ARBA" id="ARBA00030800"/>
    </source>
</evidence>
<evidence type="ECO:0000256" key="4">
    <source>
        <dbReference type="ARBA" id="ARBA00012438"/>
    </source>
</evidence>
<keyword evidence="14" id="KW-0408">Iron</keyword>
<keyword evidence="16" id="KW-0411">Iron-sulfur</keyword>
<evidence type="ECO:0000256" key="6">
    <source>
        <dbReference type="ARBA" id="ARBA00022485"/>
    </source>
</evidence>
<accession>A0ABX3P0X6</accession>
<dbReference type="InterPro" id="IPR005467">
    <property type="entry name" value="His_kinase_dom"/>
</dbReference>
<dbReference type="InterPro" id="IPR036890">
    <property type="entry name" value="HATPase_C_sf"/>
</dbReference>
<comment type="cofactor">
    <cofactor evidence="2">
        <name>[4Fe-4S] cluster</name>
        <dbReference type="ChEBI" id="CHEBI:49883"/>
    </cofactor>
</comment>
<dbReference type="CDD" id="cd16917">
    <property type="entry name" value="HATPase_UhpB-NarQ-NarX-like"/>
    <property type="match status" value="1"/>
</dbReference>
<evidence type="ECO:0000256" key="8">
    <source>
        <dbReference type="ARBA" id="ARBA00022553"/>
    </source>
</evidence>
<dbReference type="InterPro" id="IPR003594">
    <property type="entry name" value="HATPase_dom"/>
</dbReference>
<feature type="domain" description="Histidine kinase" evidence="19">
    <location>
        <begin position="19"/>
        <end position="210"/>
    </location>
</feature>
<keyword evidence="11" id="KW-0547">Nucleotide-binding</keyword>
<evidence type="ECO:0000256" key="7">
    <source>
        <dbReference type="ARBA" id="ARBA00022490"/>
    </source>
</evidence>
<dbReference type="Proteomes" id="UP000192277">
    <property type="component" value="Unassembled WGS sequence"/>
</dbReference>
<evidence type="ECO:0000313" key="21">
    <source>
        <dbReference type="Proteomes" id="UP000192277"/>
    </source>
</evidence>
<keyword evidence="6" id="KW-0004">4Fe-4S</keyword>
<keyword evidence="10" id="KW-0479">Metal-binding</keyword>
<evidence type="ECO:0000313" key="20">
    <source>
        <dbReference type="EMBL" id="OQP52421.1"/>
    </source>
</evidence>
<dbReference type="InterPro" id="IPR050482">
    <property type="entry name" value="Sensor_HK_TwoCompSys"/>
</dbReference>
<dbReference type="Pfam" id="PF07730">
    <property type="entry name" value="HisKA_3"/>
    <property type="match status" value="1"/>
</dbReference>
<organism evidence="20 21">
    <name type="scientific">Niastella koreensis</name>
    <dbReference type="NCBI Taxonomy" id="354356"/>
    <lineage>
        <taxon>Bacteria</taxon>
        <taxon>Pseudomonadati</taxon>
        <taxon>Bacteroidota</taxon>
        <taxon>Chitinophagia</taxon>
        <taxon>Chitinophagales</taxon>
        <taxon>Chitinophagaceae</taxon>
        <taxon>Niastella</taxon>
    </lineage>
</organism>
<comment type="function">
    <text evidence="17">Member of the two-component regulatory system NreB/NreC involved in the control of dissimilatory nitrate/nitrite reduction in response to oxygen. NreB functions as a direct oxygen sensor histidine kinase which is autophosphorylated, in the absence of oxygen, probably at the conserved histidine residue, and transfers its phosphate group probably to a conserved aspartate residue of NreC. NreB/NreC activates the expression of the nitrate (narGHJI) and nitrite (nir) reductase operons, as well as the putative nitrate transporter gene narT.</text>
</comment>
<keyword evidence="7" id="KW-0963">Cytoplasm</keyword>
<dbReference type="SUPFAM" id="SSF55874">
    <property type="entry name" value="ATPase domain of HSP90 chaperone/DNA topoisomerase II/histidine kinase"/>
    <property type="match status" value="1"/>
</dbReference>
<dbReference type="InterPro" id="IPR011712">
    <property type="entry name" value="Sig_transdc_His_kin_sub3_dim/P"/>
</dbReference>
<keyword evidence="15" id="KW-0902">Two-component regulatory system</keyword>
<gene>
    <name evidence="20" type="ORF">A4D02_24855</name>
</gene>
<evidence type="ECO:0000256" key="17">
    <source>
        <dbReference type="ARBA" id="ARBA00024827"/>
    </source>
</evidence>
<protein>
    <recommendedName>
        <fullName evidence="5">Oxygen sensor histidine kinase NreB</fullName>
        <ecNumber evidence="4">2.7.13.3</ecNumber>
    </recommendedName>
    <alternativeName>
        <fullName evidence="18">Nitrogen regulation protein B</fullName>
    </alternativeName>
</protein>
<evidence type="ECO:0000256" key="15">
    <source>
        <dbReference type="ARBA" id="ARBA00023012"/>
    </source>
</evidence>
<evidence type="ECO:0000256" key="13">
    <source>
        <dbReference type="ARBA" id="ARBA00022840"/>
    </source>
</evidence>
<comment type="caution">
    <text evidence="20">The sequence shown here is derived from an EMBL/GenBank/DDBJ whole genome shotgun (WGS) entry which is preliminary data.</text>
</comment>
<evidence type="ECO:0000256" key="1">
    <source>
        <dbReference type="ARBA" id="ARBA00000085"/>
    </source>
</evidence>